<reference evidence="2" key="1">
    <citation type="submission" date="2014-05" db="EMBL/GenBank/DDBJ databases">
        <title>The transcriptome of the halophilic microalga Tetraselmis sp. GSL018 isolated from the Great Salt Lake, Utah.</title>
        <authorList>
            <person name="Jinkerson R.E."/>
            <person name="D'Adamo S."/>
            <person name="Posewitz M.C."/>
        </authorList>
    </citation>
    <scope>NUCLEOTIDE SEQUENCE</scope>
    <source>
        <strain evidence="2">GSL018</strain>
    </source>
</reference>
<evidence type="ECO:0000313" key="2">
    <source>
        <dbReference type="EMBL" id="JAC73224.1"/>
    </source>
</evidence>
<protein>
    <submittedName>
        <fullName evidence="2">Uncharacterized protein</fullName>
    </submittedName>
</protein>
<dbReference type="AlphaFoldDB" id="A0A061RR22"/>
<accession>A0A061RR22</accession>
<organism evidence="2">
    <name type="scientific">Tetraselmis sp. GSL018</name>
    <dbReference type="NCBI Taxonomy" id="582737"/>
    <lineage>
        <taxon>Eukaryota</taxon>
        <taxon>Viridiplantae</taxon>
        <taxon>Chlorophyta</taxon>
        <taxon>core chlorophytes</taxon>
        <taxon>Chlorodendrophyceae</taxon>
        <taxon>Chlorodendrales</taxon>
        <taxon>Chlorodendraceae</taxon>
        <taxon>Tetraselmis</taxon>
    </lineage>
</organism>
<evidence type="ECO:0000256" key="1">
    <source>
        <dbReference type="SAM" id="MobiDB-lite"/>
    </source>
</evidence>
<sequence>MDPYYDRTNVRTETRTDLEARKRDLLKDPDWTSYRPVERQSEVDIYSTGVPRTKFRRIPEQSTRMEQVKASYGLGSASSEIVVSSGREACQEEQPRFRAAVPPTADTGKEGLGEGGEPRCPVPEAEERLCDPQEEGKG</sequence>
<name>A0A061RR22_9CHLO</name>
<gene>
    <name evidence="2" type="ORF">TSPGSL018_29440</name>
</gene>
<dbReference type="EMBL" id="GBEZ01012690">
    <property type="protein sequence ID" value="JAC73224.1"/>
    <property type="molecule type" value="Transcribed_RNA"/>
</dbReference>
<feature type="compositionally biased region" description="Basic and acidic residues" evidence="1">
    <location>
        <begin position="125"/>
        <end position="138"/>
    </location>
</feature>
<feature type="region of interest" description="Disordered" evidence="1">
    <location>
        <begin position="85"/>
        <end position="138"/>
    </location>
</feature>
<proteinExistence type="predicted"/>